<evidence type="ECO:0000313" key="4">
    <source>
        <dbReference type="Proteomes" id="UP001292182"/>
    </source>
</evidence>
<dbReference type="RefSeq" id="WP_219020202.1">
    <property type="nucleotide sequence ID" value="NZ_CP079203.1"/>
</dbReference>
<feature type="chain" id="PRO_5046630021" description="Secreted protein" evidence="2">
    <location>
        <begin position="20"/>
        <end position="151"/>
    </location>
</feature>
<keyword evidence="4" id="KW-1185">Reference proteome</keyword>
<dbReference type="EMBL" id="JAOBTW010000006">
    <property type="protein sequence ID" value="MDZ7281584.1"/>
    <property type="molecule type" value="Genomic_DNA"/>
</dbReference>
<gene>
    <name evidence="3" type="ORF">N4G62_06025</name>
</gene>
<accession>A0ABU5LNR9</accession>
<protein>
    <recommendedName>
        <fullName evidence="5">Secreted protein</fullName>
    </recommendedName>
</protein>
<name>A0ABU5LNR9_9SPHN</name>
<feature type="compositionally biased region" description="Low complexity" evidence="1">
    <location>
        <begin position="28"/>
        <end position="37"/>
    </location>
</feature>
<reference evidence="4" key="1">
    <citation type="submission" date="2023-07" db="EMBL/GenBank/DDBJ databases">
        <title>Whole genome sequence analysis of rice epiphytic Sphingomonas sanguinis OsEp_Plm_15B2.</title>
        <authorList>
            <person name="Sahu K.P."/>
            <person name="Asharani P."/>
            <person name="Reddy B."/>
            <person name="Kumar A."/>
        </authorList>
    </citation>
    <scope>NUCLEOTIDE SEQUENCE [LARGE SCALE GENOMIC DNA]</scope>
    <source>
        <strain evidence="4">OsEp_Plm_15B2</strain>
    </source>
</reference>
<evidence type="ECO:0000256" key="2">
    <source>
        <dbReference type="SAM" id="SignalP"/>
    </source>
</evidence>
<evidence type="ECO:0008006" key="5">
    <source>
        <dbReference type="Google" id="ProtNLM"/>
    </source>
</evidence>
<proteinExistence type="predicted"/>
<feature type="signal peptide" evidence="2">
    <location>
        <begin position="1"/>
        <end position="19"/>
    </location>
</feature>
<sequence length="151" mass="15929">MVRAALIAALLLTPGTVFAQQAGQQSATSGQEAQASTGQPPKRVRNVTLTGNQKCPESTADEIVVCGRDDEPYRIPKALRDDKPIPAQNQSWVNRAATIDQVGRVAGGIPDTCSPVGTGGQSGCSIMWNQQYQADRRARKAEATPPAADGE</sequence>
<evidence type="ECO:0000313" key="3">
    <source>
        <dbReference type="EMBL" id="MDZ7281584.1"/>
    </source>
</evidence>
<feature type="region of interest" description="Disordered" evidence="1">
    <location>
        <begin position="28"/>
        <end position="53"/>
    </location>
</feature>
<evidence type="ECO:0000256" key="1">
    <source>
        <dbReference type="SAM" id="MobiDB-lite"/>
    </source>
</evidence>
<keyword evidence="2" id="KW-0732">Signal</keyword>
<comment type="caution">
    <text evidence="3">The sequence shown here is derived from an EMBL/GenBank/DDBJ whole genome shotgun (WGS) entry which is preliminary data.</text>
</comment>
<organism evidence="3 4">
    <name type="scientific">Sphingomonas sanguinis</name>
    <dbReference type="NCBI Taxonomy" id="33051"/>
    <lineage>
        <taxon>Bacteria</taxon>
        <taxon>Pseudomonadati</taxon>
        <taxon>Pseudomonadota</taxon>
        <taxon>Alphaproteobacteria</taxon>
        <taxon>Sphingomonadales</taxon>
        <taxon>Sphingomonadaceae</taxon>
        <taxon>Sphingomonas</taxon>
    </lineage>
</organism>
<dbReference type="Proteomes" id="UP001292182">
    <property type="component" value="Unassembled WGS sequence"/>
</dbReference>